<dbReference type="VEuPathDB" id="FungiDB:AeMF1_020020"/>
<dbReference type="Proteomes" id="UP000481153">
    <property type="component" value="Unassembled WGS sequence"/>
</dbReference>
<evidence type="ECO:0000313" key="2">
    <source>
        <dbReference type="EMBL" id="KAF0729708.1"/>
    </source>
</evidence>
<evidence type="ECO:0000256" key="1">
    <source>
        <dbReference type="SAM" id="SignalP"/>
    </source>
</evidence>
<organism evidence="2 3">
    <name type="scientific">Aphanomyces euteiches</name>
    <dbReference type="NCBI Taxonomy" id="100861"/>
    <lineage>
        <taxon>Eukaryota</taxon>
        <taxon>Sar</taxon>
        <taxon>Stramenopiles</taxon>
        <taxon>Oomycota</taxon>
        <taxon>Saprolegniomycetes</taxon>
        <taxon>Saprolegniales</taxon>
        <taxon>Verrucalvaceae</taxon>
        <taxon>Aphanomyces</taxon>
    </lineage>
</organism>
<dbReference type="Gene3D" id="3.10.20.230">
    <property type="entry name" value="Doublecortin domain"/>
    <property type="match status" value="1"/>
</dbReference>
<reference evidence="2 3" key="1">
    <citation type="submission" date="2019-07" db="EMBL/GenBank/DDBJ databases">
        <title>Genomics analysis of Aphanomyces spp. identifies a new class of oomycete effector associated with host adaptation.</title>
        <authorList>
            <person name="Gaulin E."/>
        </authorList>
    </citation>
    <scope>NUCLEOTIDE SEQUENCE [LARGE SCALE GENOMIC DNA]</scope>
    <source>
        <strain evidence="2 3">ATCC 201684</strain>
    </source>
</reference>
<proteinExistence type="predicted"/>
<dbReference type="InterPro" id="IPR036572">
    <property type="entry name" value="Doublecortin_dom_sf"/>
</dbReference>
<gene>
    <name evidence="2" type="ORF">Ae201684_012768</name>
</gene>
<name>A0A6G0WQI9_9STRA</name>
<keyword evidence="3" id="KW-1185">Reference proteome</keyword>
<comment type="caution">
    <text evidence="2">The sequence shown here is derived from an EMBL/GenBank/DDBJ whole genome shotgun (WGS) entry which is preliminary data.</text>
</comment>
<accession>A0A6G0WQI9</accession>
<dbReference type="SUPFAM" id="SSF89837">
    <property type="entry name" value="Doublecortin (DC)"/>
    <property type="match status" value="1"/>
</dbReference>
<dbReference type="EMBL" id="VJMJ01000162">
    <property type="protein sequence ID" value="KAF0729708.1"/>
    <property type="molecule type" value="Genomic_DNA"/>
</dbReference>
<protein>
    <recommendedName>
        <fullName evidence="4">Doublecortin domain-containing protein</fullName>
    </recommendedName>
</protein>
<evidence type="ECO:0008006" key="4">
    <source>
        <dbReference type="Google" id="ProtNLM"/>
    </source>
</evidence>
<evidence type="ECO:0000313" key="3">
    <source>
        <dbReference type="Proteomes" id="UP000481153"/>
    </source>
</evidence>
<sequence>MWWRALVVLLAVVHDVFGVPVVVFPNGKAVGGRTIDLTPDQFKSRQALAAYLSTIAALDYHGDRVYKASGELVESFDQLVEDDHLYVVAPGMELLVSAPVTQVEEEVSTQARLTFINKYDFPVDVYWFQKKLYPLDKGETQAFRVHHDDEIFVQDAAGNVLFEHHVNVHHSNDLEFTLPGGISIEFRNQFESDPVDIYWFDRLHGKVGPKQTIVFNSADGNEFTLRDSRGNHLAKVVLQDAYGPHQHFAVPLDEGHQEL</sequence>
<keyword evidence="1" id="KW-0732">Signal</keyword>
<dbReference type="AlphaFoldDB" id="A0A6G0WQI9"/>
<feature type="chain" id="PRO_5026243052" description="Doublecortin domain-containing protein" evidence="1">
    <location>
        <begin position="19"/>
        <end position="259"/>
    </location>
</feature>
<dbReference type="GO" id="GO:0035556">
    <property type="term" value="P:intracellular signal transduction"/>
    <property type="evidence" value="ECO:0007669"/>
    <property type="project" value="InterPro"/>
</dbReference>
<feature type="signal peptide" evidence="1">
    <location>
        <begin position="1"/>
        <end position="18"/>
    </location>
</feature>